<dbReference type="Gene3D" id="2.40.70.10">
    <property type="entry name" value="Acid Proteases"/>
    <property type="match status" value="1"/>
</dbReference>
<dbReference type="PROSITE" id="PS50175">
    <property type="entry name" value="ASP_PROT_RETROV"/>
    <property type="match status" value="1"/>
</dbReference>
<reference evidence="3 4" key="1">
    <citation type="submission" date="2016-03" db="EMBL/GenBank/DDBJ databases">
        <authorList>
            <person name="Ploux O."/>
        </authorList>
    </citation>
    <scope>NUCLEOTIDE SEQUENCE [LARGE SCALE GENOMIC DNA]</scope>
    <source>
        <strain evidence="3 4">UAMH 11012</strain>
    </source>
</reference>
<gene>
    <name evidence="3" type="ORF">PAC_13504</name>
</gene>
<evidence type="ECO:0000259" key="2">
    <source>
        <dbReference type="PROSITE" id="PS50175"/>
    </source>
</evidence>
<accession>A0A1L7XF76</accession>
<dbReference type="Pfam" id="PF00077">
    <property type="entry name" value="RVP"/>
    <property type="match status" value="1"/>
</dbReference>
<dbReference type="EMBL" id="FJOG01000024">
    <property type="protein sequence ID" value="CZR63607.1"/>
    <property type="molecule type" value="Genomic_DNA"/>
</dbReference>
<protein>
    <recommendedName>
        <fullName evidence="2">Peptidase A2 domain-containing protein</fullName>
    </recommendedName>
</protein>
<keyword evidence="1" id="KW-0378">Hydrolase</keyword>
<dbReference type="SUPFAM" id="SSF50630">
    <property type="entry name" value="Acid proteases"/>
    <property type="match status" value="1"/>
</dbReference>
<proteinExistence type="predicted"/>
<keyword evidence="4" id="KW-1185">Reference proteome</keyword>
<dbReference type="InterPro" id="IPR001995">
    <property type="entry name" value="Peptidase_A2_cat"/>
</dbReference>
<dbReference type="AlphaFoldDB" id="A0A1L7XF76"/>
<dbReference type="InterPro" id="IPR018061">
    <property type="entry name" value="Retropepsins"/>
</dbReference>
<dbReference type="InterPro" id="IPR021109">
    <property type="entry name" value="Peptidase_aspartic_dom_sf"/>
</dbReference>
<evidence type="ECO:0000256" key="1">
    <source>
        <dbReference type="ARBA" id="ARBA00022801"/>
    </source>
</evidence>
<evidence type="ECO:0000313" key="4">
    <source>
        <dbReference type="Proteomes" id="UP000184330"/>
    </source>
</evidence>
<organism evidence="3 4">
    <name type="scientific">Phialocephala subalpina</name>
    <dbReference type="NCBI Taxonomy" id="576137"/>
    <lineage>
        <taxon>Eukaryota</taxon>
        <taxon>Fungi</taxon>
        <taxon>Dikarya</taxon>
        <taxon>Ascomycota</taxon>
        <taxon>Pezizomycotina</taxon>
        <taxon>Leotiomycetes</taxon>
        <taxon>Helotiales</taxon>
        <taxon>Mollisiaceae</taxon>
        <taxon>Phialocephala</taxon>
        <taxon>Phialocephala fortinii species complex</taxon>
    </lineage>
</organism>
<dbReference type="GO" id="GO:0004190">
    <property type="term" value="F:aspartic-type endopeptidase activity"/>
    <property type="evidence" value="ECO:0007669"/>
    <property type="project" value="InterPro"/>
</dbReference>
<dbReference type="Proteomes" id="UP000184330">
    <property type="component" value="Unassembled WGS sequence"/>
</dbReference>
<feature type="domain" description="Peptidase A2" evidence="2">
    <location>
        <begin position="54"/>
        <end position="128"/>
    </location>
</feature>
<dbReference type="CDD" id="cd00303">
    <property type="entry name" value="retropepsin_like"/>
    <property type="match status" value="1"/>
</dbReference>
<name>A0A1L7XF76_9HELO</name>
<evidence type="ECO:0000313" key="3">
    <source>
        <dbReference type="EMBL" id="CZR63607.1"/>
    </source>
</evidence>
<sequence length="153" mass="16432">MNPVDTNPSIQAGISAAASAEESLHDKPYKLVTKLQVQIYLSMGRAISGSAVSVTAILDTGADDNCMSKGLVNFAGYAISQYTGRGYIGVGGRVRPLGTVKVSFRWDKSNIIHCKTFVVFDGLPVNMILGKGFISDCQLFQFNGKLLPIVLEE</sequence>
<dbReference type="GO" id="GO:0006508">
    <property type="term" value="P:proteolysis"/>
    <property type="evidence" value="ECO:0007669"/>
    <property type="project" value="InterPro"/>
</dbReference>
<dbReference type="OrthoDB" id="4767016at2759"/>